<feature type="transmembrane region" description="Helical" evidence="13">
    <location>
        <begin position="382"/>
        <end position="401"/>
    </location>
</feature>
<protein>
    <submittedName>
        <fullName evidence="14">Phosphatidylserine synthase</fullName>
    </submittedName>
</protein>
<feature type="transmembrane region" description="Helical" evidence="13">
    <location>
        <begin position="186"/>
        <end position="206"/>
    </location>
</feature>
<reference evidence="14 15" key="1">
    <citation type="submission" date="2010-05" db="EMBL/GenBank/DDBJ databases">
        <title>The Genome Sequence of Thecamonas trahens ATCC 50062.</title>
        <authorList>
            <consortium name="The Broad Institute Genome Sequencing Platform"/>
            <person name="Russ C."/>
            <person name="Cuomo C."/>
            <person name="Shea T."/>
            <person name="Young S.K."/>
            <person name="Zeng Q."/>
            <person name="Koehrsen M."/>
            <person name="Haas B."/>
            <person name="Borodovsky M."/>
            <person name="Guigo R."/>
            <person name="Alvarado L."/>
            <person name="Berlin A."/>
            <person name="Bochicchio J."/>
            <person name="Borenstein D."/>
            <person name="Chapman S."/>
            <person name="Chen Z."/>
            <person name="Freedman E."/>
            <person name="Gellesch M."/>
            <person name="Goldberg J."/>
            <person name="Griggs A."/>
            <person name="Gujja S."/>
            <person name="Heilman E."/>
            <person name="Heiman D."/>
            <person name="Hepburn T."/>
            <person name="Howarth C."/>
            <person name="Jen D."/>
            <person name="Larson L."/>
            <person name="Mehta T."/>
            <person name="Park D."/>
            <person name="Pearson M."/>
            <person name="Roberts A."/>
            <person name="Saif S."/>
            <person name="Shenoy N."/>
            <person name="Sisk P."/>
            <person name="Stolte C."/>
            <person name="Sykes S."/>
            <person name="Thomson T."/>
            <person name="Walk T."/>
            <person name="White J."/>
            <person name="Yandava C."/>
            <person name="Burger G."/>
            <person name="Gray M.W."/>
            <person name="Holland P.W.H."/>
            <person name="King N."/>
            <person name="Lang F.B.F."/>
            <person name="Roger A.J."/>
            <person name="Ruiz-Trillo I."/>
            <person name="Lander E."/>
            <person name="Nusbaum C."/>
        </authorList>
    </citation>
    <scope>NUCLEOTIDE SEQUENCE [LARGE SCALE GENOMIC DNA]</scope>
    <source>
        <strain evidence="14 15">ATCC 50062</strain>
    </source>
</reference>
<dbReference type="InterPro" id="IPR004277">
    <property type="entry name" value="PSS"/>
</dbReference>
<comment type="subcellular location">
    <subcellularLocation>
        <location evidence="1">Endoplasmic reticulum membrane</location>
        <topology evidence="1">Multi-pass membrane protein</topology>
    </subcellularLocation>
</comment>
<evidence type="ECO:0000256" key="6">
    <source>
        <dbReference type="ARBA" id="ARBA00022824"/>
    </source>
</evidence>
<feature type="transmembrane region" description="Helical" evidence="13">
    <location>
        <begin position="354"/>
        <end position="376"/>
    </location>
</feature>
<sequence length="430" mass="47648">MAVSGKARLGDTVTWNGHTYKATELAVFYKPHTVSLLLMGMIVLLAAGLWQTSPADGTATKVSVDDMPVRAAWTAGGAAFSVYLLYALLQFPDGLFTRPHPAVWRVVLALSLAYLVALVFVFFLPVASARGLLTLLDPSLGSKLELPLYATDCSLSWANVSPKLWDIFVVAHFAGWFVKALMIRNIAICITLSVLWELVELSLVTMLPNFGECWWDQLIMDILVCNGGGMMLGLYLGGYFEMKEYNWVGFRAIESVRGKVRRAALQFTPQSWTTVEWKMFSSYRRLGAIAILIAGITVVELNAFLLKAVLWVPSSNWLNLLRLGLWVAFGAPTLREYYQYITDPHCKKLGTQAWVALACMLAETAIAFKFGLVYFAHLDVLVPAWIWGLWLAAGAAFLAAYSANYSRAKAQAQGKRVWRHRPASTASEPS</sequence>
<dbReference type="EMBL" id="GL349450">
    <property type="protein sequence ID" value="KNC48246.1"/>
    <property type="molecule type" value="Genomic_DNA"/>
</dbReference>
<keyword evidence="4" id="KW-0808">Transferase</keyword>
<proteinExistence type="predicted"/>
<comment type="pathway">
    <text evidence="12">Phospholipid metabolism.</text>
</comment>
<dbReference type="OrthoDB" id="10265393at2759"/>
<feature type="transmembrane region" description="Helical" evidence="13">
    <location>
        <begin position="103"/>
        <end position="127"/>
    </location>
</feature>
<keyword evidence="11" id="KW-1208">Phospholipid metabolism</keyword>
<evidence type="ECO:0000256" key="8">
    <source>
        <dbReference type="ARBA" id="ARBA00023098"/>
    </source>
</evidence>
<dbReference type="GeneID" id="25564018"/>
<keyword evidence="5 13" id="KW-0812">Transmembrane</keyword>
<dbReference type="eggNOG" id="KOG2735">
    <property type="taxonomic scope" value="Eukaryota"/>
</dbReference>
<dbReference type="Pfam" id="PF03034">
    <property type="entry name" value="PSS"/>
    <property type="match status" value="1"/>
</dbReference>
<name>A0A0L0D856_THETB</name>
<dbReference type="GO" id="GO:0005789">
    <property type="term" value="C:endoplasmic reticulum membrane"/>
    <property type="evidence" value="ECO:0007669"/>
    <property type="project" value="UniProtKB-SubCell"/>
</dbReference>
<keyword evidence="15" id="KW-1185">Reference proteome</keyword>
<dbReference type="RefSeq" id="XP_013758815.1">
    <property type="nucleotide sequence ID" value="XM_013903361.1"/>
</dbReference>
<dbReference type="STRING" id="461836.A0A0L0D856"/>
<keyword evidence="10" id="KW-0594">Phospholipid biosynthesis</keyword>
<feature type="transmembrane region" description="Helical" evidence="13">
    <location>
        <begin position="164"/>
        <end position="181"/>
    </location>
</feature>
<organism evidence="14 15">
    <name type="scientific">Thecamonas trahens ATCC 50062</name>
    <dbReference type="NCBI Taxonomy" id="461836"/>
    <lineage>
        <taxon>Eukaryota</taxon>
        <taxon>Apusozoa</taxon>
        <taxon>Apusomonadida</taxon>
        <taxon>Apusomonadidae</taxon>
        <taxon>Thecamonas</taxon>
    </lineage>
</organism>
<evidence type="ECO:0000256" key="10">
    <source>
        <dbReference type="ARBA" id="ARBA00023209"/>
    </source>
</evidence>
<keyword evidence="8" id="KW-0443">Lipid metabolism</keyword>
<feature type="transmembrane region" description="Helical" evidence="13">
    <location>
        <begin position="317"/>
        <end position="334"/>
    </location>
</feature>
<dbReference type="GO" id="GO:0006659">
    <property type="term" value="P:phosphatidylserine biosynthetic process"/>
    <property type="evidence" value="ECO:0007669"/>
    <property type="project" value="InterPro"/>
</dbReference>
<evidence type="ECO:0000256" key="11">
    <source>
        <dbReference type="ARBA" id="ARBA00023264"/>
    </source>
</evidence>
<feature type="transmembrane region" description="Helical" evidence="13">
    <location>
        <begin position="71"/>
        <end position="91"/>
    </location>
</feature>
<keyword evidence="6" id="KW-0256">Endoplasmic reticulum</keyword>
<feature type="transmembrane region" description="Helical" evidence="13">
    <location>
        <begin position="34"/>
        <end position="51"/>
    </location>
</feature>
<evidence type="ECO:0000256" key="9">
    <source>
        <dbReference type="ARBA" id="ARBA00023136"/>
    </source>
</evidence>
<evidence type="ECO:0000256" key="12">
    <source>
        <dbReference type="ARBA" id="ARBA00025707"/>
    </source>
</evidence>
<feature type="transmembrane region" description="Helical" evidence="13">
    <location>
        <begin position="286"/>
        <end position="305"/>
    </location>
</feature>
<evidence type="ECO:0000256" key="4">
    <source>
        <dbReference type="ARBA" id="ARBA00022679"/>
    </source>
</evidence>
<evidence type="ECO:0000313" key="15">
    <source>
        <dbReference type="Proteomes" id="UP000054408"/>
    </source>
</evidence>
<gene>
    <name evidence="14" type="ORF">AMSG_04478</name>
</gene>
<comment type="pathway">
    <text evidence="2">Lipid metabolism.</text>
</comment>
<accession>A0A0L0D856</accession>
<dbReference type="GO" id="GO:0106245">
    <property type="term" value="F:L-serine-phosphatidylethanolamine phosphatidyltransferase activity"/>
    <property type="evidence" value="ECO:0007669"/>
    <property type="project" value="InterPro"/>
</dbReference>
<dbReference type="PANTHER" id="PTHR15362">
    <property type="entry name" value="PHOSPHATIDYLINOSITOL SYNTHASE"/>
    <property type="match status" value="1"/>
</dbReference>
<evidence type="ECO:0000256" key="5">
    <source>
        <dbReference type="ARBA" id="ARBA00022692"/>
    </source>
</evidence>
<evidence type="ECO:0000256" key="2">
    <source>
        <dbReference type="ARBA" id="ARBA00005189"/>
    </source>
</evidence>
<keyword evidence="9 13" id="KW-0472">Membrane</keyword>
<dbReference type="PANTHER" id="PTHR15362:SF7">
    <property type="entry name" value="PHOSPHATIDYLSERINE SYNTHASE 2"/>
    <property type="match status" value="1"/>
</dbReference>
<evidence type="ECO:0000256" key="13">
    <source>
        <dbReference type="SAM" id="Phobius"/>
    </source>
</evidence>
<evidence type="ECO:0000313" key="14">
    <source>
        <dbReference type="EMBL" id="KNC48246.1"/>
    </source>
</evidence>
<keyword evidence="3" id="KW-0444">Lipid biosynthesis</keyword>
<dbReference type="AlphaFoldDB" id="A0A0L0D856"/>
<feature type="transmembrane region" description="Helical" evidence="13">
    <location>
        <begin position="218"/>
        <end position="237"/>
    </location>
</feature>
<keyword evidence="7 13" id="KW-1133">Transmembrane helix</keyword>
<evidence type="ECO:0000256" key="1">
    <source>
        <dbReference type="ARBA" id="ARBA00004477"/>
    </source>
</evidence>
<dbReference type="Proteomes" id="UP000054408">
    <property type="component" value="Unassembled WGS sequence"/>
</dbReference>
<evidence type="ECO:0000256" key="3">
    <source>
        <dbReference type="ARBA" id="ARBA00022516"/>
    </source>
</evidence>
<evidence type="ECO:0000256" key="7">
    <source>
        <dbReference type="ARBA" id="ARBA00022989"/>
    </source>
</evidence>